<evidence type="ECO:0008006" key="3">
    <source>
        <dbReference type="Google" id="ProtNLM"/>
    </source>
</evidence>
<organism evidence="1 2">
    <name type="scientific">Candidatus Roizmanbacteria bacterium CG_4_9_14_0_2_um_filter_39_13</name>
    <dbReference type="NCBI Taxonomy" id="1974839"/>
    <lineage>
        <taxon>Bacteria</taxon>
        <taxon>Candidatus Roizmaniibacteriota</taxon>
    </lineage>
</organism>
<reference evidence="2" key="1">
    <citation type="submission" date="2017-09" db="EMBL/GenBank/DDBJ databases">
        <title>Depth-based differentiation of microbial function through sediment-hosted aquifers and enrichment of novel symbionts in the deep terrestrial subsurface.</title>
        <authorList>
            <person name="Probst A.J."/>
            <person name="Ladd B."/>
            <person name="Jarett J.K."/>
            <person name="Geller-Mcgrath D.E."/>
            <person name="Sieber C.M.K."/>
            <person name="Emerson J.B."/>
            <person name="Anantharaman K."/>
            <person name="Thomas B.C."/>
            <person name="Malmstrom R."/>
            <person name="Stieglmeier M."/>
            <person name="Klingl A."/>
            <person name="Woyke T."/>
            <person name="Ryan C.M."/>
            <person name="Banfield J.F."/>
        </authorList>
    </citation>
    <scope>NUCLEOTIDE SEQUENCE [LARGE SCALE GENOMIC DNA]</scope>
</reference>
<sequence length="205" mass="24390">MKPIKVREELINRHLRIFTPEEFRRIFDLASYQSKYFLETQVKEGLFIRLKKGLYTLQTDLPSEEEIANKLYMPSYISFEYALGYYQLIPEMVYTITSATSKPTRKFIFNNIAYDYRTIKTDAYTGYILKNTEQKSFLIADPEKAIADYLYFVSLRKSPHVERLLENLSQQGYYKTKGLEKKLVLQYVHLFERKALDRLVHAIFT</sequence>
<proteinExistence type="predicted"/>
<evidence type="ECO:0000313" key="2">
    <source>
        <dbReference type="Proteomes" id="UP000231383"/>
    </source>
</evidence>
<protein>
    <recommendedName>
        <fullName evidence="3">AbiEi antitoxin C-terminal domain-containing protein</fullName>
    </recommendedName>
</protein>
<name>A0A2M8F0K4_9BACT</name>
<gene>
    <name evidence="1" type="ORF">CO051_02485</name>
</gene>
<accession>A0A2M8F0K4</accession>
<dbReference type="AlphaFoldDB" id="A0A2M8F0K4"/>
<dbReference type="EMBL" id="PFSC01000065">
    <property type="protein sequence ID" value="PJC32821.1"/>
    <property type="molecule type" value="Genomic_DNA"/>
</dbReference>
<evidence type="ECO:0000313" key="1">
    <source>
        <dbReference type="EMBL" id="PJC32821.1"/>
    </source>
</evidence>
<dbReference type="Proteomes" id="UP000231383">
    <property type="component" value="Unassembled WGS sequence"/>
</dbReference>
<comment type="caution">
    <text evidence="1">The sequence shown here is derived from an EMBL/GenBank/DDBJ whole genome shotgun (WGS) entry which is preliminary data.</text>
</comment>